<accession>A0A1F7RW56</accession>
<reference evidence="12 13" key="1">
    <citation type="journal article" date="2016" name="Nat. Commun.">
        <title>Thousands of microbial genomes shed light on interconnected biogeochemical processes in an aquifer system.</title>
        <authorList>
            <person name="Anantharaman K."/>
            <person name="Brown C.T."/>
            <person name="Hug L.A."/>
            <person name="Sharon I."/>
            <person name="Castelle C.J."/>
            <person name="Probst A.J."/>
            <person name="Thomas B.C."/>
            <person name="Singh A."/>
            <person name="Wilkins M.J."/>
            <person name="Karaoz U."/>
            <person name="Brodie E.L."/>
            <person name="Williams K.H."/>
            <person name="Hubbard S.S."/>
            <person name="Banfield J.F."/>
        </authorList>
    </citation>
    <scope>NUCLEOTIDE SEQUENCE [LARGE SCALE GENOMIC DNA]</scope>
</reference>
<protein>
    <recommendedName>
        <fullName evidence="11">FAD-binding FR-type domain-containing protein</fullName>
    </recommendedName>
</protein>
<dbReference type="Pfam" id="PF10418">
    <property type="entry name" value="DHODB_Fe-S_bind"/>
    <property type="match status" value="1"/>
</dbReference>
<feature type="binding site" evidence="10">
    <location>
        <position position="245"/>
    </location>
    <ligand>
        <name>[2Fe-2S] cluster</name>
        <dbReference type="ChEBI" id="CHEBI:190135"/>
    </ligand>
</feature>
<dbReference type="InterPro" id="IPR017938">
    <property type="entry name" value="Riboflavin_synthase-like_b-brl"/>
</dbReference>
<dbReference type="PIRSF" id="PIRSF006816">
    <property type="entry name" value="Cyc3_hyd_g"/>
    <property type="match status" value="1"/>
</dbReference>
<feature type="binding site" evidence="10">
    <location>
        <position position="240"/>
    </location>
    <ligand>
        <name>[2Fe-2S] cluster</name>
        <dbReference type="ChEBI" id="CHEBI:190135"/>
    </ligand>
</feature>
<evidence type="ECO:0000256" key="7">
    <source>
        <dbReference type="ARBA" id="ARBA00023004"/>
    </source>
</evidence>
<feature type="binding site" evidence="10">
    <location>
        <position position="256"/>
    </location>
    <ligand>
        <name>[2Fe-2S] cluster</name>
        <dbReference type="ChEBI" id="CHEBI:190135"/>
    </ligand>
</feature>
<evidence type="ECO:0000256" key="1">
    <source>
        <dbReference type="ARBA" id="ARBA00022448"/>
    </source>
</evidence>
<keyword evidence="6" id="KW-0249">Electron transport</keyword>
<dbReference type="InterPro" id="IPR019480">
    <property type="entry name" value="Dihydroorotate_DH_Fe-S-bd"/>
</dbReference>
<evidence type="ECO:0000256" key="10">
    <source>
        <dbReference type="PIRSR" id="PIRSR006816-2"/>
    </source>
</evidence>
<dbReference type="InterPro" id="IPR050353">
    <property type="entry name" value="PyrK_electron_transfer"/>
</dbReference>
<dbReference type="AlphaFoldDB" id="A0A1F7RW56"/>
<dbReference type="GO" id="GO:0050660">
    <property type="term" value="F:flavin adenine dinucleotide binding"/>
    <property type="evidence" value="ECO:0007669"/>
    <property type="project" value="InterPro"/>
</dbReference>
<dbReference type="Pfam" id="PF00175">
    <property type="entry name" value="NAD_binding_1"/>
    <property type="match status" value="1"/>
</dbReference>
<feature type="binding site" evidence="10">
    <location>
        <position position="248"/>
    </location>
    <ligand>
        <name>[2Fe-2S] cluster</name>
        <dbReference type="ChEBI" id="CHEBI:190135"/>
    </ligand>
</feature>
<dbReference type="SUPFAM" id="SSF52343">
    <property type="entry name" value="Ferredoxin reductase-like, C-terminal NADP-linked domain"/>
    <property type="match status" value="1"/>
</dbReference>
<dbReference type="Proteomes" id="UP000179266">
    <property type="component" value="Unassembled WGS sequence"/>
</dbReference>
<evidence type="ECO:0000256" key="9">
    <source>
        <dbReference type="ARBA" id="ARBA00034078"/>
    </source>
</evidence>
<dbReference type="InterPro" id="IPR001433">
    <property type="entry name" value="OxRdtase_FAD/NAD-bd"/>
</dbReference>
<evidence type="ECO:0000256" key="3">
    <source>
        <dbReference type="ARBA" id="ARBA00022714"/>
    </source>
</evidence>
<feature type="domain" description="FAD-binding FR-type" evidence="11">
    <location>
        <begin position="5"/>
        <end position="104"/>
    </location>
</feature>
<evidence type="ECO:0000256" key="2">
    <source>
        <dbReference type="ARBA" id="ARBA00022630"/>
    </source>
</evidence>
<gene>
    <name evidence="12" type="ORF">A2161_08495</name>
</gene>
<evidence type="ECO:0000313" key="12">
    <source>
        <dbReference type="EMBL" id="OGL45681.1"/>
    </source>
</evidence>
<keyword evidence="1" id="KW-0813">Transport</keyword>
<dbReference type="GO" id="GO:0006221">
    <property type="term" value="P:pyrimidine nucleotide biosynthetic process"/>
    <property type="evidence" value="ECO:0007669"/>
    <property type="project" value="InterPro"/>
</dbReference>
<keyword evidence="5" id="KW-0274">FAD</keyword>
<comment type="cofactor">
    <cofactor evidence="9">
        <name>[2Fe-2S] cluster</name>
        <dbReference type="ChEBI" id="CHEBI:190135"/>
    </cofactor>
</comment>
<organism evidence="12 13">
    <name type="scientific">Candidatus Schekmanbacteria bacterium RBG_13_48_7</name>
    <dbReference type="NCBI Taxonomy" id="1817878"/>
    <lineage>
        <taxon>Bacteria</taxon>
        <taxon>Candidatus Schekmaniibacteriota</taxon>
    </lineage>
</organism>
<dbReference type="GO" id="GO:0051537">
    <property type="term" value="F:2 iron, 2 sulfur cluster binding"/>
    <property type="evidence" value="ECO:0007669"/>
    <property type="project" value="UniProtKB-KW"/>
</dbReference>
<evidence type="ECO:0000313" key="13">
    <source>
        <dbReference type="Proteomes" id="UP000179266"/>
    </source>
</evidence>
<dbReference type="InterPro" id="IPR008333">
    <property type="entry name" value="Cbr1-like_FAD-bd_dom"/>
</dbReference>
<dbReference type="PRINTS" id="PR00410">
    <property type="entry name" value="PHEHYDRXLASE"/>
</dbReference>
<dbReference type="Gene3D" id="3.40.50.80">
    <property type="entry name" value="Nucleotide-binding domain of ferredoxin-NADP reductase (FNR) module"/>
    <property type="match status" value="1"/>
</dbReference>
<keyword evidence="3 10" id="KW-0001">2Fe-2S</keyword>
<dbReference type="InterPro" id="IPR001709">
    <property type="entry name" value="Flavoprot_Pyr_Nucl_cyt_Rdtase"/>
</dbReference>
<dbReference type="Gene3D" id="2.40.30.10">
    <property type="entry name" value="Translation factors"/>
    <property type="match status" value="1"/>
</dbReference>
<dbReference type="InterPro" id="IPR012165">
    <property type="entry name" value="Cyt_c3_hydrogenase_gsu"/>
</dbReference>
<dbReference type="InterPro" id="IPR037117">
    <property type="entry name" value="Dihydroorotate_DH_ele_sf"/>
</dbReference>
<dbReference type="GO" id="GO:0016491">
    <property type="term" value="F:oxidoreductase activity"/>
    <property type="evidence" value="ECO:0007669"/>
    <property type="project" value="InterPro"/>
</dbReference>
<dbReference type="InterPro" id="IPR039261">
    <property type="entry name" value="FNR_nucleotide-bd"/>
</dbReference>
<evidence type="ECO:0000256" key="6">
    <source>
        <dbReference type="ARBA" id="ARBA00022982"/>
    </source>
</evidence>
<keyword evidence="7 10" id="KW-0408">Iron</keyword>
<evidence type="ECO:0000256" key="4">
    <source>
        <dbReference type="ARBA" id="ARBA00022723"/>
    </source>
</evidence>
<keyword evidence="4 10" id="KW-0479">Metal-binding</keyword>
<dbReference type="CDD" id="cd06221">
    <property type="entry name" value="sulfite_reductase_like"/>
    <property type="match status" value="1"/>
</dbReference>
<dbReference type="PANTHER" id="PTHR43513:SF1">
    <property type="entry name" value="ANAEROBIC SULFITE REDUCTASE SUBUNIT B"/>
    <property type="match status" value="1"/>
</dbReference>
<keyword evidence="2" id="KW-0285">Flavoprotein</keyword>
<dbReference type="Pfam" id="PF00970">
    <property type="entry name" value="FAD_binding_6"/>
    <property type="match status" value="1"/>
</dbReference>
<keyword evidence="8 10" id="KW-0411">Iron-sulfur</keyword>
<dbReference type="EMBL" id="MGDD01000165">
    <property type="protein sequence ID" value="OGL45681.1"/>
    <property type="molecule type" value="Genomic_DNA"/>
</dbReference>
<evidence type="ECO:0000256" key="5">
    <source>
        <dbReference type="ARBA" id="ARBA00022827"/>
    </source>
</evidence>
<dbReference type="GO" id="GO:0046872">
    <property type="term" value="F:metal ion binding"/>
    <property type="evidence" value="ECO:0007669"/>
    <property type="project" value="UniProtKB-KW"/>
</dbReference>
<name>A0A1F7RW56_9BACT</name>
<dbReference type="SUPFAM" id="SSF63380">
    <property type="entry name" value="Riboflavin synthase domain-like"/>
    <property type="match status" value="1"/>
</dbReference>
<comment type="cofactor">
    <cofactor evidence="10">
        <name>[2Fe-2S] cluster</name>
        <dbReference type="ChEBI" id="CHEBI:190135"/>
    </cofactor>
    <text evidence="10">Binds 1 [2Fe-2S] cluster per subunit.</text>
</comment>
<evidence type="ECO:0000259" key="11">
    <source>
        <dbReference type="PROSITE" id="PS51384"/>
    </source>
</evidence>
<dbReference type="PANTHER" id="PTHR43513">
    <property type="entry name" value="DIHYDROOROTATE DEHYDROGENASE B (NAD(+)), ELECTRON TRANSFER SUBUNIT"/>
    <property type="match status" value="1"/>
</dbReference>
<dbReference type="PRINTS" id="PR00371">
    <property type="entry name" value="FPNCR"/>
</dbReference>
<comment type="caution">
    <text evidence="12">The sequence shown here is derived from an EMBL/GenBank/DDBJ whole genome shotgun (WGS) entry which is preliminary data.</text>
</comment>
<dbReference type="PROSITE" id="PS51384">
    <property type="entry name" value="FAD_FR"/>
    <property type="match status" value="1"/>
</dbReference>
<evidence type="ECO:0000256" key="8">
    <source>
        <dbReference type="ARBA" id="ARBA00023014"/>
    </source>
</evidence>
<sequence>MSNIYVPLKARILSITDETADVKTFELQLENEDKKKFDFLPGQFLEISYFGVGEAPFCISSSPTKTSAFDITVRAVGSVTQGLHRLKVNDIMGIRGPVGNNFPFETVKGRNILFVGGGIGLPPLRSLINYMLDNRDDYGEIMILYGARTPNDRVYKKELIEWNKKADIKFLETVDVGDATWKGNVGVVTTLFKEIQPDPKKTTAFTCGPPIMIKFVIQSLLKIGFDPENIVTTLERYMKCGIGKCGHCAVGQKYICVDGPVFTFAEIQQLPEKP</sequence>
<proteinExistence type="predicted"/>
<dbReference type="Gene3D" id="2.10.240.10">
    <property type="entry name" value="Dihydroorotate dehydrogenase, electron transfer subunit"/>
    <property type="match status" value="1"/>
</dbReference>
<dbReference type="InterPro" id="IPR017927">
    <property type="entry name" value="FAD-bd_FR_type"/>
</dbReference>